<feature type="compositionally biased region" description="Polar residues" evidence="1">
    <location>
        <begin position="60"/>
        <end position="76"/>
    </location>
</feature>
<proteinExistence type="predicted"/>
<accession>A0A369JAR9</accession>
<feature type="region of interest" description="Disordered" evidence="1">
    <location>
        <begin position="30"/>
        <end position="96"/>
    </location>
</feature>
<dbReference type="InParanoid" id="A0A369JAR9"/>
<dbReference type="EMBL" id="LUEZ02000081">
    <property type="protein sequence ID" value="RDB19181.1"/>
    <property type="molecule type" value="Genomic_DNA"/>
</dbReference>
<evidence type="ECO:0000313" key="3">
    <source>
        <dbReference type="Proteomes" id="UP000076154"/>
    </source>
</evidence>
<evidence type="ECO:0000313" key="2">
    <source>
        <dbReference type="EMBL" id="RDB19181.1"/>
    </source>
</evidence>
<comment type="caution">
    <text evidence="2">The sequence shown here is derived from an EMBL/GenBank/DDBJ whole genome shotgun (WGS) entry which is preliminary data.</text>
</comment>
<gene>
    <name evidence="2" type="ORF">Hypma_014197</name>
</gene>
<dbReference type="AlphaFoldDB" id="A0A369JAR9"/>
<reference evidence="2" key="1">
    <citation type="submission" date="2018-04" db="EMBL/GenBank/DDBJ databases">
        <title>Whole genome sequencing of Hypsizygus marmoreus.</title>
        <authorList>
            <person name="Choi I.-G."/>
            <person name="Min B."/>
            <person name="Kim J.-G."/>
            <person name="Kim S."/>
            <person name="Oh Y.-L."/>
            <person name="Kong W.-S."/>
            <person name="Park H."/>
            <person name="Jeong J."/>
            <person name="Song E.-S."/>
        </authorList>
    </citation>
    <scope>NUCLEOTIDE SEQUENCE [LARGE SCALE GENOMIC DNA]</scope>
    <source>
        <strain evidence="2">51987-8</strain>
    </source>
</reference>
<organism evidence="2 3">
    <name type="scientific">Hypsizygus marmoreus</name>
    <name type="common">White beech mushroom</name>
    <name type="synonym">Agaricus marmoreus</name>
    <dbReference type="NCBI Taxonomy" id="39966"/>
    <lineage>
        <taxon>Eukaryota</taxon>
        <taxon>Fungi</taxon>
        <taxon>Dikarya</taxon>
        <taxon>Basidiomycota</taxon>
        <taxon>Agaricomycotina</taxon>
        <taxon>Agaricomycetes</taxon>
        <taxon>Agaricomycetidae</taxon>
        <taxon>Agaricales</taxon>
        <taxon>Tricholomatineae</taxon>
        <taxon>Lyophyllaceae</taxon>
        <taxon>Hypsizygus</taxon>
    </lineage>
</organism>
<keyword evidence="3" id="KW-1185">Reference proteome</keyword>
<evidence type="ECO:0000256" key="1">
    <source>
        <dbReference type="SAM" id="MobiDB-lite"/>
    </source>
</evidence>
<feature type="compositionally biased region" description="Basic residues" evidence="1">
    <location>
        <begin position="83"/>
        <end position="94"/>
    </location>
</feature>
<dbReference type="Proteomes" id="UP000076154">
    <property type="component" value="Unassembled WGS sequence"/>
</dbReference>
<protein>
    <submittedName>
        <fullName evidence="2">Uncharacterized protein</fullName>
    </submittedName>
</protein>
<name>A0A369JAR9_HYPMA</name>
<sequence>MIVASGPAVRVLRFLPPLFHFDHLSPAHVPHNLPHTPRSLNAHPDARSQLKHRPSLHPPTRSSPNYDASASPTSHPHSIPAHTKQHTTPRKRHTQDRVLPRLLHPVPTRSARHRYPTHAQDYERDAHRAIPTSQLVFAQPHPTAIRHSTA</sequence>